<dbReference type="InterPro" id="IPR036737">
    <property type="entry name" value="OmpA-like_sf"/>
</dbReference>
<evidence type="ECO:0000256" key="3">
    <source>
        <dbReference type="ARBA" id="ARBA00023237"/>
    </source>
</evidence>
<feature type="region of interest" description="Disordered" evidence="5">
    <location>
        <begin position="110"/>
        <end position="136"/>
    </location>
</feature>
<dbReference type="Proteomes" id="UP000253083">
    <property type="component" value="Unassembled WGS sequence"/>
</dbReference>
<dbReference type="InParanoid" id="A0A395JL64"/>
<name>A0A395JL64_9GAMM</name>
<dbReference type="GO" id="GO:0009279">
    <property type="term" value="C:cell outer membrane"/>
    <property type="evidence" value="ECO:0007669"/>
    <property type="project" value="UniProtKB-SubCell"/>
</dbReference>
<proteinExistence type="predicted"/>
<evidence type="ECO:0000259" key="6">
    <source>
        <dbReference type="PROSITE" id="PS51123"/>
    </source>
</evidence>
<dbReference type="OrthoDB" id="9782229at2"/>
<dbReference type="AlphaFoldDB" id="A0A395JL64"/>
<dbReference type="SUPFAM" id="SSF103088">
    <property type="entry name" value="OmpA-like"/>
    <property type="match status" value="1"/>
</dbReference>
<gene>
    <name evidence="7" type="ORF">DFR28_102759</name>
</gene>
<dbReference type="PANTHER" id="PTHR30329">
    <property type="entry name" value="STATOR ELEMENT OF FLAGELLAR MOTOR COMPLEX"/>
    <property type="match status" value="1"/>
</dbReference>
<dbReference type="CDD" id="cd07185">
    <property type="entry name" value="OmpA_C-like"/>
    <property type="match status" value="1"/>
</dbReference>
<dbReference type="PRINTS" id="PR01021">
    <property type="entry name" value="OMPADOMAIN"/>
</dbReference>
<comment type="subcellular location">
    <subcellularLocation>
        <location evidence="1">Cell outer membrane</location>
    </subcellularLocation>
</comment>
<evidence type="ECO:0000313" key="7">
    <source>
        <dbReference type="EMBL" id="RBP51339.1"/>
    </source>
</evidence>
<evidence type="ECO:0000256" key="4">
    <source>
        <dbReference type="PROSITE-ProRule" id="PRU00473"/>
    </source>
</evidence>
<dbReference type="Gene3D" id="3.30.1330.60">
    <property type="entry name" value="OmpA-like domain"/>
    <property type="match status" value="1"/>
</dbReference>
<keyword evidence="3" id="KW-0998">Cell outer membrane</keyword>
<sequence>MRESKFLCIGWIPILLCSLLLLALTLAFKWRHIEQEVAASAQVSLADSTNSWATIETFNQGRNVLLKGEAPSAAAAARAEQLASSAYGVRSAKHIGSVAAIAELGDSSTQASNAQQANDATQTASNTSAAKNSNNVPPALAMTHAQLLVSSSGDAITLSGELANQAEIDQLVADATRLFGAENIKDNLSVGRSVEPLQASNFLSALKLQAASDAEINLVIYGSDLRLTGNVPSDALRSELEQSLSSQFSGNIDNQLTVPKTIVTRDVCEELVTQLLASSKVNFETGKADISSDSFALLTRIVSTAKRCPDATFEVAGHTDNTGNANYNMTLSAQRAQAVVTYLLNQGLPTTQFSAKGYGPNRPIATNSTDQGRAQNRRIEFKLNN</sequence>
<dbReference type="EMBL" id="QNRT01000002">
    <property type="protein sequence ID" value="RBP51339.1"/>
    <property type="molecule type" value="Genomic_DNA"/>
</dbReference>
<dbReference type="InterPro" id="IPR050330">
    <property type="entry name" value="Bact_OuterMem_StrucFunc"/>
</dbReference>
<protein>
    <submittedName>
        <fullName evidence="7">BON domain-containing protein</fullName>
    </submittedName>
</protein>
<dbReference type="Pfam" id="PF00691">
    <property type="entry name" value="OmpA"/>
    <property type="match status" value="1"/>
</dbReference>
<feature type="compositionally biased region" description="Low complexity" evidence="5">
    <location>
        <begin position="110"/>
        <end position="135"/>
    </location>
</feature>
<dbReference type="InterPro" id="IPR006665">
    <property type="entry name" value="OmpA-like"/>
</dbReference>
<dbReference type="RefSeq" id="WP_113954114.1">
    <property type="nucleotide sequence ID" value="NZ_QNRT01000002.1"/>
</dbReference>
<dbReference type="InterPro" id="IPR007055">
    <property type="entry name" value="BON_dom"/>
</dbReference>
<feature type="domain" description="OmpA-like" evidence="6">
    <location>
        <begin position="270"/>
        <end position="385"/>
    </location>
</feature>
<evidence type="ECO:0000256" key="1">
    <source>
        <dbReference type="ARBA" id="ARBA00004442"/>
    </source>
</evidence>
<dbReference type="Gene3D" id="3.40.1520.20">
    <property type="match status" value="1"/>
</dbReference>
<comment type="caution">
    <text evidence="7">The sequence shown here is derived from an EMBL/GenBank/DDBJ whole genome shotgun (WGS) entry which is preliminary data.</text>
</comment>
<dbReference type="Pfam" id="PF04972">
    <property type="entry name" value="BON"/>
    <property type="match status" value="2"/>
</dbReference>
<evidence type="ECO:0000256" key="5">
    <source>
        <dbReference type="SAM" id="MobiDB-lite"/>
    </source>
</evidence>
<keyword evidence="8" id="KW-1185">Reference proteome</keyword>
<evidence type="ECO:0000313" key="8">
    <source>
        <dbReference type="Proteomes" id="UP000253083"/>
    </source>
</evidence>
<feature type="compositionally biased region" description="Polar residues" evidence="5">
    <location>
        <begin position="364"/>
        <end position="373"/>
    </location>
</feature>
<dbReference type="PRINTS" id="PR01023">
    <property type="entry name" value="NAFLGMOTY"/>
</dbReference>
<accession>A0A395JL64</accession>
<dbReference type="PROSITE" id="PS51123">
    <property type="entry name" value="OMPA_2"/>
    <property type="match status" value="1"/>
</dbReference>
<organism evidence="7 8">
    <name type="scientific">Arenicella xantha</name>
    <dbReference type="NCBI Taxonomy" id="644221"/>
    <lineage>
        <taxon>Bacteria</taxon>
        <taxon>Pseudomonadati</taxon>
        <taxon>Pseudomonadota</taxon>
        <taxon>Gammaproteobacteria</taxon>
        <taxon>Arenicellales</taxon>
        <taxon>Arenicellaceae</taxon>
        <taxon>Arenicella</taxon>
    </lineage>
</organism>
<dbReference type="InterPro" id="IPR006664">
    <property type="entry name" value="OMP_bac"/>
</dbReference>
<feature type="region of interest" description="Disordered" evidence="5">
    <location>
        <begin position="354"/>
        <end position="373"/>
    </location>
</feature>
<evidence type="ECO:0000256" key="2">
    <source>
        <dbReference type="ARBA" id="ARBA00023136"/>
    </source>
</evidence>
<reference evidence="7 8" key="1">
    <citation type="submission" date="2018-06" db="EMBL/GenBank/DDBJ databases">
        <title>Genomic Encyclopedia of Type Strains, Phase IV (KMG-IV): sequencing the most valuable type-strain genomes for metagenomic binning, comparative biology and taxonomic classification.</title>
        <authorList>
            <person name="Goeker M."/>
        </authorList>
    </citation>
    <scope>NUCLEOTIDE SEQUENCE [LARGE SCALE GENOMIC DNA]</scope>
    <source>
        <strain evidence="7 8">DSM 24032</strain>
    </source>
</reference>
<dbReference type="PANTHER" id="PTHR30329:SF21">
    <property type="entry name" value="LIPOPROTEIN YIAD-RELATED"/>
    <property type="match status" value="1"/>
</dbReference>
<keyword evidence="2 4" id="KW-0472">Membrane</keyword>